<protein>
    <recommendedName>
        <fullName evidence="3">DUF3263 domain-containing protein</fullName>
    </recommendedName>
</protein>
<keyword evidence="2" id="KW-1185">Reference proteome</keyword>
<evidence type="ECO:0000313" key="1">
    <source>
        <dbReference type="EMBL" id="MXP19752.1"/>
    </source>
</evidence>
<dbReference type="RefSeq" id="WP_160899953.1">
    <property type="nucleotide sequence ID" value="NZ_CP102850.1"/>
</dbReference>
<name>A0A6L7GJT9_9ACTN</name>
<gene>
    <name evidence="1" type="ORF">GIY30_00030</name>
</gene>
<comment type="caution">
    <text evidence="1">The sequence shown here is derived from an EMBL/GenBank/DDBJ whole genome shotgun (WGS) entry which is preliminary data.</text>
</comment>
<dbReference type="AlphaFoldDB" id="A0A6L7GJT9"/>
<reference evidence="1 2" key="1">
    <citation type="submission" date="2019-11" db="EMBL/GenBank/DDBJ databases">
        <title>Gordonia sp. nov., a novel actinobacterium isolated from mangrove soil in Hainan.</title>
        <authorList>
            <person name="Huang X."/>
            <person name="Xie Y."/>
            <person name="Chu X."/>
            <person name="Xiao K."/>
        </authorList>
    </citation>
    <scope>NUCLEOTIDE SEQUENCE [LARGE SCALE GENOMIC DNA]</scope>
    <source>
        <strain evidence="1 2">HNM0687</strain>
    </source>
</reference>
<accession>A0A6L7GJT9</accession>
<evidence type="ECO:0000313" key="2">
    <source>
        <dbReference type="Proteomes" id="UP000475545"/>
    </source>
</evidence>
<sequence>MNDATELVAYAESWYRYGGGDPDDILVRFGLTEVAYFTRLREALSTDTTLDPAVRDAIDEVASRRIDAGPGHAMPA</sequence>
<organism evidence="1 2">
    <name type="scientific">Gordonia mangrovi</name>
    <dbReference type="NCBI Taxonomy" id="2665643"/>
    <lineage>
        <taxon>Bacteria</taxon>
        <taxon>Bacillati</taxon>
        <taxon>Actinomycetota</taxon>
        <taxon>Actinomycetes</taxon>
        <taxon>Mycobacteriales</taxon>
        <taxon>Gordoniaceae</taxon>
        <taxon>Gordonia</taxon>
    </lineage>
</organism>
<proteinExistence type="predicted"/>
<evidence type="ECO:0008006" key="3">
    <source>
        <dbReference type="Google" id="ProtNLM"/>
    </source>
</evidence>
<dbReference type="Proteomes" id="UP000475545">
    <property type="component" value="Unassembled WGS sequence"/>
</dbReference>
<dbReference type="EMBL" id="WMBR01000001">
    <property type="protein sequence ID" value="MXP19752.1"/>
    <property type="molecule type" value="Genomic_DNA"/>
</dbReference>